<keyword evidence="3" id="KW-1185">Reference proteome</keyword>
<accession>A0A166UI62</accession>
<comment type="caution">
    <text evidence="2">The sequence shown here is derived from an EMBL/GenBank/DDBJ whole genome shotgun (WGS) entry which is preliminary data.</text>
</comment>
<gene>
    <name evidence="2" type="ORF">AAL_00028</name>
</gene>
<name>A0A166UI62_9HYPO</name>
<protein>
    <submittedName>
        <fullName evidence="2">Uncharacterized protein</fullName>
    </submittedName>
</protein>
<dbReference type="EMBL" id="AZGY01000001">
    <property type="protein sequence ID" value="OAA32563.1"/>
    <property type="molecule type" value="Genomic_DNA"/>
</dbReference>
<organism evidence="2 3">
    <name type="scientific">Moelleriella libera RCEF 2490</name>
    <dbReference type="NCBI Taxonomy" id="1081109"/>
    <lineage>
        <taxon>Eukaryota</taxon>
        <taxon>Fungi</taxon>
        <taxon>Dikarya</taxon>
        <taxon>Ascomycota</taxon>
        <taxon>Pezizomycotina</taxon>
        <taxon>Sordariomycetes</taxon>
        <taxon>Hypocreomycetidae</taxon>
        <taxon>Hypocreales</taxon>
        <taxon>Clavicipitaceae</taxon>
        <taxon>Moelleriella</taxon>
    </lineage>
</organism>
<evidence type="ECO:0000313" key="3">
    <source>
        <dbReference type="Proteomes" id="UP000078544"/>
    </source>
</evidence>
<feature type="chain" id="PRO_5007880625" evidence="1">
    <location>
        <begin position="17"/>
        <end position="112"/>
    </location>
</feature>
<feature type="signal peptide" evidence="1">
    <location>
        <begin position="1"/>
        <end position="16"/>
    </location>
</feature>
<reference evidence="2 3" key="1">
    <citation type="journal article" date="2016" name="Genome Biol. Evol.">
        <title>Divergent and convergent evolution of fungal pathogenicity.</title>
        <authorList>
            <person name="Shang Y."/>
            <person name="Xiao G."/>
            <person name="Zheng P."/>
            <person name="Cen K."/>
            <person name="Zhan S."/>
            <person name="Wang C."/>
        </authorList>
    </citation>
    <scope>NUCLEOTIDE SEQUENCE [LARGE SCALE GENOMIC DNA]</scope>
    <source>
        <strain evidence="2 3">RCEF 2490</strain>
    </source>
</reference>
<evidence type="ECO:0000256" key="1">
    <source>
        <dbReference type="SAM" id="SignalP"/>
    </source>
</evidence>
<evidence type="ECO:0000313" key="2">
    <source>
        <dbReference type="EMBL" id="OAA32563.1"/>
    </source>
</evidence>
<sequence length="112" mass="11822">MAFVAIVGCALSIQLAWDNPAATPAGRIVDDVQTPGHIRIESSTTDPSSPMSLSDYFVSAERRSKAAHLGSIYYPAGILRSGFGRLRAFRFMTGATSLAAKMNAMIAGLANS</sequence>
<dbReference type="Proteomes" id="UP000078544">
    <property type="component" value="Unassembled WGS sequence"/>
</dbReference>
<keyword evidence="1" id="KW-0732">Signal</keyword>
<proteinExistence type="predicted"/>
<dbReference type="AlphaFoldDB" id="A0A166UI62"/>